<sequence>MNNKTYLLPKVIFLTILFMIIFGLYDVLSIVLFTLASFIIALVFEVTYIYVKSLIFERRVEKGKSPSLQTIYNVVNRVMILVNNLLRINVIVKGYNHFDSQENYVIYSNHQSNADIIVMLEAFRDPIAFMAKKETSKIPIVSRWMRLMGCTFLDRKDVRAQIKTLKESINQVKNGYNMVIFPEGTRSKGSEMLDFKAGSLKIALKSKAKILPVTLNNVYTFSNKWPFRRTNVTVHIHEPMEYEMYMDLDTGELADKVKSIISTKIDKN</sequence>
<keyword evidence="7" id="KW-1208">Phospholipid metabolism</keyword>
<evidence type="ECO:0000313" key="11">
    <source>
        <dbReference type="Proteomes" id="UP000005707"/>
    </source>
</evidence>
<comment type="pathway">
    <text evidence="1">Lipid metabolism.</text>
</comment>
<dbReference type="InParanoid" id="U2FLF4"/>
<keyword evidence="8" id="KW-1133">Transmembrane helix</keyword>
<dbReference type="GO" id="GO:0003841">
    <property type="term" value="F:1-acylglycerol-3-phosphate O-acyltransferase activity"/>
    <property type="evidence" value="ECO:0007669"/>
    <property type="project" value="UniProtKB-UniRule"/>
</dbReference>
<evidence type="ECO:0000256" key="5">
    <source>
        <dbReference type="ARBA" id="ARBA00023098"/>
    </source>
</evidence>
<reference evidence="10 11" key="2">
    <citation type="journal article" date="2013" name="PLoS ONE">
        <title>INDIGO - INtegrated Data Warehouse of MIcrobial GenOmes with Examples from the Red Sea Extremophiles.</title>
        <authorList>
            <person name="Alam I."/>
            <person name="Antunes A."/>
            <person name="Kamau A.A."/>
            <person name="Ba Alawi W."/>
            <person name="Kalkatawi M."/>
            <person name="Stingl U."/>
            <person name="Bajic V.B."/>
        </authorList>
    </citation>
    <scope>NUCLEOTIDE SEQUENCE [LARGE SCALE GENOMIC DNA]</scope>
    <source>
        <strain evidence="10 11">SSD-17B</strain>
    </source>
</reference>
<evidence type="ECO:0000256" key="1">
    <source>
        <dbReference type="ARBA" id="ARBA00005189"/>
    </source>
</evidence>
<dbReference type="OrthoDB" id="9803035at2"/>
<accession>U2FLF4</accession>
<feature type="transmembrane region" description="Helical" evidence="8">
    <location>
        <begin position="7"/>
        <end position="25"/>
    </location>
</feature>
<gene>
    <name evidence="10" type="ORF">HLPCO_000241</name>
</gene>
<evidence type="ECO:0000259" key="9">
    <source>
        <dbReference type="SMART" id="SM00563"/>
    </source>
</evidence>
<evidence type="ECO:0000313" key="10">
    <source>
        <dbReference type="EMBL" id="ERJ13575.1"/>
    </source>
</evidence>
<dbReference type="SUPFAM" id="SSF69593">
    <property type="entry name" value="Glycerol-3-phosphate (1)-acyltransferase"/>
    <property type="match status" value="1"/>
</dbReference>
<dbReference type="InterPro" id="IPR002123">
    <property type="entry name" value="Plipid/glycerol_acylTrfase"/>
</dbReference>
<comment type="similarity">
    <text evidence="2 7">Belongs to the 1-acyl-sn-glycerol-3-phosphate acyltransferase family.</text>
</comment>
<dbReference type="Proteomes" id="UP000005707">
    <property type="component" value="Unassembled WGS sequence"/>
</dbReference>
<dbReference type="GO" id="GO:0006654">
    <property type="term" value="P:phosphatidic acid biosynthetic process"/>
    <property type="evidence" value="ECO:0007669"/>
    <property type="project" value="TreeGrafter"/>
</dbReference>
<dbReference type="AlphaFoldDB" id="U2FLF4"/>
<dbReference type="Pfam" id="PF01553">
    <property type="entry name" value="Acyltransferase"/>
    <property type="match status" value="1"/>
</dbReference>
<keyword evidence="3 7" id="KW-0444">Lipid biosynthesis</keyword>
<evidence type="ECO:0000256" key="3">
    <source>
        <dbReference type="ARBA" id="ARBA00022516"/>
    </source>
</evidence>
<dbReference type="InterPro" id="IPR004552">
    <property type="entry name" value="AGP_acyltrans"/>
</dbReference>
<reference evidence="10 11" key="1">
    <citation type="journal article" date="2011" name="J. Bacteriol.">
        <title>Genome sequence of Haloplasma contractile, an unusual contractile bacterium from a deep-sea anoxic brine lake.</title>
        <authorList>
            <person name="Antunes A."/>
            <person name="Alam I."/>
            <person name="El Dorry H."/>
            <person name="Siam R."/>
            <person name="Robertson A."/>
            <person name="Bajic V.B."/>
            <person name="Stingl U."/>
        </authorList>
    </citation>
    <scope>NUCLEOTIDE SEQUENCE [LARGE SCALE GENOMIC DNA]</scope>
    <source>
        <strain evidence="10 11">SSD-17B</strain>
    </source>
</reference>
<comment type="caution">
    <text evidence="10">The sequence shown here is derived from an EMBL/GenBank/DDBJ whole genome shotgun (WGS) entry which is preliminary data.</text>
</comment>
<evidence type="ECO:0000256" key="8">
    <source>
        <dbReference type="SAM" id="Phobius"/>
    </source>
</evidence>
<keyword evidence="5 7" id="KW-0443">Lipid metabolism</keyword>
<keyword evidence="4 7" id="KW-0808">Transferase</keyword>
<keyword evidence="7" id="KW-0594">Phospholipid biosynthesis</keyword>
<keyword evidence="8" id="KW-0812">Transmembrane</keyword>
<evidence type="ECO:0000256" key="6">
    <source>
        <dbReference type="ARBA" id="ARBA00023315"/>
    </source>
</evidence>
<protein>
    <recommendedName>
        <fullName evidence="7">1-acyl-sn-glycerol-3-phosphate acyltransferase</fullName>
        <ecNumber evidence="7">2.3.1.51</ecNumber>
    </recommendedName>
</protein>
<dbReference type="EC" id="2.3.1.51" evidence="7"/>
<dbReference type="GO" id="GO:0016020">
    <property type="term" value="C:membrane"/>
    <property type="evidence" value="ECO:0007669"/>
    <property type="project" value="InterPro"/>
</dbReference>
<dbReference type="PANTHER" id="PTHR10434:SF64">
    <property type="entry name" value="1-ACYL-SN-GLYCEROL-3-PHOSPHATE ACYLTRANSFERASE-RELATED"/>
    <property type="match status" value="1"/>
</dbReference>
<evidence type="ECO:0000256" key="2">
    <source>
        <dbReference type="ARBA" id="ARBA00008655"/>
    </source>
</evidence>
<evidence type="ECO:0000256" key="7">
    <source>
        <dbReference type="RuleBase" id="RU361267"/>
    </source>
</evidence>
<dbReference type="NCBIfam" id="TIGR00530">
    <property type="entry name" value="AGP_acyltrn"/>
    <property type="match status" value="1"/>
</dbReference>
<dbReference type="STRING" id="1033810.HLPCO_000241"/>
<keyword evidence="11" id="KW-1185">Reference proteome</keyword>
<proteinExistence type="inferred from homology"/>
<feature type="transmembrane region" description="Helical" evidence="8">
    <location>
        <begin position="31"/>
        <end position="51"/>
    </location>
</feature>
<dbReference type="SMART" id="SM00563">
    <property type="entry name" value="PlsC"/>
    <property type="match status" value="1"/>
</dbReference>
<dbReference type="eggNOG" id="COG0204">
    <property type="taxonomic scope" value="Bacteria"/>
</dbReference>
<comment type="domain">
    <text evidence="7">The HXXXXD motif is essential for acyltransferase activity and may constitute the binding site for the phosphate moiety of the glycerol-3-phosphate.</text>
</comment>
<keyword evidence="6 7" id="KW-0012">Acyltransferase</keyword>
<comment type="catalytic activity">
    <reaction evidence="7">
        <text>a 1-acyl-sn-glycero-3-phosphate + an acyl-CoA = a 1,2-diacyl-sn-glycero-3-phosphate + CoA</text>
        <dbReference type="Rhea" id="RHEA:19709"/>
        <dbReference type="ChEBI" id="CHEBI:57287"/>
        <dbReference type="ChEBI" id="CHEBI:57970"/>
        <dbReference type="ChEBI" id="CHEBI:58342"/>
        <dbReference type="ChEBI" id="CHEBI:58608"/>
        <dbReference type="EC" id="2.3.1.51"/>
    </reaction>
</comment>
<dbReference type="EMBL" id="AFNU02000001">
    <property type="protein sequence ID" value="ERJ13575.1"/>
    <property type="molecule type" value="Genomic_DNA"/>
</dbReference>
<feature type="domain" description="Phospholipid/glycerol acyltransferase" evidence="9">
    <location>
        <begin position="104"/>
        <end position="218"/>
    </location>
</feature>
<dbReference type="PANTHER" id="PTHR10434">
    <property type="entry name" value="1-ACYL-SN-GLYCEROL-3-PHOSPHATE ACYLTRANSFERASE"/>
    <property type="match status" value="1"/>
</dbReference>
<name>U2FLF4_9MOLU</name>
<dbReference type="RefSeq" id="WP_008826322.1">
    <property type="nucleotide sequence ID" value="NZ_AFNU02000001.1"/>
</dbReference>
<evidence type="ECO:0000256" key="4">
    <source>
        <dbReference type="ARBA" id="ARBA00022679"/>
    </source>
</evidence>
<organism evidence="10 11">
    <name type="scientific">Haloplasma contractile SSD-17B</name>
    <dbReference type="NCBI Taxonomy" id="1033810"/>
    <lineage>
        <taxon>Bacteria</taxon>
        <taxon>Bacillati</taxon>
        <taxon>Mycoplasmatota</taxon>
        <taxon>Mollicutes</taxon>
        <taxon>Haloplasmatales</taxon>
        <taxon>Haloplasmataceae</taxon>
        <taxon>Haloplasma</taxon>
    </lineage>
</organism>
<dbReference type="CDD" id="cd07989">
    <property type="entry name" value="LPLAT_AGPAT-like"/>
    <property type="match status" value="1"/>
</dbReference>
<keyword evidence="8" id="KW-0472">Membrane</keyword>